<dbReference type="CDD" id="cd00056">
    <property type="entry name" value="ENDO3c"/>
    <property type="match status" value="1"/>
</dbReference>
<comment type="cofactor">
    <cofactor evidence="2">
        <name>Zn(2+)</name>
        <dbReference type="ChEBI" id="CHEBI:29105"/>
    </cofactor>
</comment>
<keyword evidence="4" id="KW-0489">Methyltransferase</keyword>
<dbReference type="InterPro" id="IPR004026">
    <property type="entry name" value="Ada_DNA_repair_Zn-bd"/>
</dbReference>
<feature type="domain" description="HTH araC/xylS-type" evidence="15">
    <location>
        <begin position="97"/>
        <end position="195"/>
    </location>
</feature>
<dbReference type="InterPro" id="IPR009057">
    <property type="entry name" value="Homeodomain-like_sf"/>
</dbReference>
<accession>A0ABW3G439</accession>
<evidence type="ECO:0000256" key="7">
    <source>
        <dbReference type="ARBA" id="ARBA00022763"/>
    </source>
</evidence>
<dbReference type="InterPro" id="IPR035451">
    <property type="entry name" value="Ada-like_dom_sf"/>
</dbReference>
<dbReference type="SUPFAM" id="SSF55945">
    <property type="entry name" value="TATA-box binding protein-like"/>
    <property type="match status" value="1"/>
</dbReference>
<dbReference type="Pfam" id="PF06029">
    <property type="entry name" value="AlkA_N"/>
    <property type="match status" value="1"/>
</dbReference>
<evidence type="ECO:0000256" key="13">
    <source>
        <dbReference type="ARBA" id="ARBA00023204"/>
    </source>
</evidence>
<keyword evidence="8" id="KW-0862">Zinc</keyword>
<dbReference type="Gene3D" id="1.10.340.30">
    <property type="entry name" value="Hypothetical protein, domain 2"/>
    <property type="match status" value="1"/>
</dbReference>
<evidence type="ECO:0000256" key="6">
    <source>
        <dbReference type="ARBA" id="ARBA00022723"/>
    </source>
</evidence>
<evidence type="ECO:0000256" key="11">
    <source>
        <dbReference type="ARBA" id="ARBA00023159"/>
    </source>
</evidence>
<dbReference type="EC" id="3.2.2.21" evidence="3"/>
<dbReference type="Gene3D" id="1.10.1670.10">
    <property type="entry name" value="Helix-hairpin-Helix base-excision DNA repair enzymes (C-terminal)"/>
    <property type="match status" value="1"/>
</dbReference>
<evidence type="ECO:0000256" key="12">
    <source>
        <dbReference type="ARBA" id="ARBA00023163"/>
    </source>
</evidence>
<dbReference type="Gene3D" id="1.10.10.60">
    <property type="entry name" value="Homeodomain-like"/>
    <property type="match status" value="1"/>
</dbReference>
<organism evidence="16 17">
    <name type="scientific">Williamsia deligens</name>
    <dbReference type="NCBI Taxonomy" id="321325"/>
    <lineage>
        <taxon>Bacteria</taxon>
        <taxon>Bacillati</taxon>
        <taxon>Actinomycetota</taxon>
        <taxon>Actinomycetes</taxon>
        <taxon>Mycobacteriales</taxon>
        <taxon>Nocardiaceae</taxon>
        <taxon>Williamsia</taxon>
    </lineage>
</organism>
<evidence type="ECO:0000256" key="8">
    <source>
        <dbReference type="ARBA" id="ARBA00022833"/>
    </source>
</evidence>
<comment type="caution">
    <text evidence="16">The sequence shown here is derived from an EMBL/GenBank/DDBJ whole genome shotgun (WGS) entry which is preliminary data.</text>
</comment>
<evidence type="ECO:0000256" key="14">
    <source>
        <dbReference type="SAM" id="MobiDB-lite"/>
    </source>
</evidence>
<keyword evidence="12" id="KW-0804">Transcription</keyword>
<dbReference type="Gene3D" id="3.40.10.10">
    <property type="entry name" value="DNA Methylphosphotriester Repair Domain"/>
    <property type="match status" value="1"/>
</dbReference>
<dbReference type="PANTHER" id="PTHR43003:SF13">
    <property type="entry name" value="DNA-3-METHYLADENINE GLYCOSYLASE 2"/>
    <property type="match status" value="1"/>
</dbReference>
<evidence type="ECO:0000313" key="17">
    <source>
        <dbReference type="Proteomes" id="UP001597068"/>
    </source>
</evidence>
<dbReference type="InterPro" id="IPR003265">
    <property type="entry name" value="HhH-GPD_domain"/>
</dbReference>
<dbReference type="PROSITE" id="PS00041">
    <property type="entry name" value="HTH_ARAC_FAMILY_1"/>
    <property type="match status" value="1"/>
</dbReference>
<dbReference type="SUPFAM" id="SSF46689">
    <property type="entry name" value="Homeodomain-like"/>
    <property type="match status" value="1"/>
</dbReference>
<dbReference type="InterPro" id="IPR018062">
    <property type="entry name" value="HTH_AraC-typ_CS"/>
</dbReference>
<dbReference type="InterPro" id="IPR023170">
    <property type="entry name" value="HhH_base_excis_C"/>
</dbReference>
<dbReference type="EMBL" id="JBHTIL010000001">
    <property type="protein sequence ID" value="MFD0924300.1"/>
    <property type="molecule type" value="Genomic_DNA"/>
</dbReference>
<dbReference type="InterPro" id="IPR018060">
    <property type="entry name" value="HTH_AraC"/>
</dbReference>
<evidence type="ECO:0000256" key="10">
    <source>
        <dbReference type="ARBA" id="ARBA00023125"/>
    </source>
</evidence>
<keyword evidence="17" id="KW-1185">Reference proteome</keyword>
<gene>
    <name evidence="16" type="ORF">ACFQ04_00980</name>
</gene>
<dbReference type="Pfam" id="PF02805">
    <property type="entry name" value="Ada_Zn_binding"/>
    <property type="match status" value="1"/>
</dbReference>
<dbReference type="Proteomes" id="UP001597068">
    <property type="component" value="Unassembled WGS sequence"/>
</dbReference>
<evidence type="ECO:0000256" key="3">
    <source>
        <dbReference type="ARBA" id="ARBA00012000"/>
    </source>
</evidence>
<dbReference type="Gene3D" id="3.30.310.20">
    <property type="entry name" value="DNA-3-methyladenine glycosylase AlkA, N-terminal domain"/>
    <property type="match status" value="1"/>
</dbReference>
<evidence type="ECO:0000256" key="4">
    <source>
        <dbReference type="ARBA" id="ARBA00022603"/>
    </source>
</evidence>
<evidence type="ECO:0000259" key="15">
    <source>
        <dbReference type="PROSITE" id="PS01124"/>
    </source>
</evidence>
<keyword evidence="11" id="KW-0010">Activator</keyword>
<evidence type="ECO:0000313" key="16">
    <source>
        <dbReference type="EMBL" id="MFD0924300.1"/>
    </source>
</evidence>
<dbReference type="InterPro" id="IPR010316">
    <property type="entry name" value="AlkA_N"/>
</dbReference>
<dbReference type="InterPro" id="IPR011257">
    <property type="entry name" value="DNA_glycosylase"/>
</dbReference>
<sequence>MTTAAAQTPGPSLDADGYFRALAARDRRFDGQFFVTVRSTGIYCRPSCPAIRPRRENVDFVLTAAAAQQRGFRACKRCLPDAVPGSPLWDVGSDIASRAMRLIGDGVVDRGGVDGLARTLGYSPRHLTRILTDHLGAGPLALARANRATTARVLIQCTAMSMSDIAFAAGFASIRQFNDTVREVFDETPTGLRRRGAVTGGAVSPGAAAVRLRLGVRAPFAAPWLDWFMAGHVVAGLEHHDGTTFHRAIATPRGHSVLSVTLHEDHIDATVRTDDLRDLGSTIHRVRRLFDADADAQGVDDALRADPQIGPLVDEWSGIRVPGALDPFETLVRTMVGQQISLAAARTHVGRLVTTLGEPVDAPSDTGVTHLFPTPAAIAEHGPDVLRGPRRRVAAICDVARAVDEGEVTLHPGMTSDDLRTSLLARPGIGRWTADYVVMRVLRDPDILLDGDLVLARHASALGIDLSDSGRWSPWRSYVSMHLWRHALAPSVPQLRSADGTVRGPAASDAVQARPRQELT</sequence>
<evidence type="ECO:0000256" key="9">
    <source>
        <dbReference type="ARBA" id="ARBA00023015"/>
    </source>
</evidence>
<dbReference type="SMART" id="SM00478">
    <property type="entry name" value="ENDO3c"/>
    <property type="match status" value="1"/>
</dbReference>
<feature type="region of interest" description="Disordered" evidence="14">
    <location>
        <begin position="498"/>
        <end position="520"/>
    </location>
</feature>
<dbReference type="PROSITE" id="PS01124">
    <property type="entry name" value="HTH_ARAC_FAMILY_2"/>
    <property type="match status" value="1"/>
</dbReference>
<keyword evidence="6" id="KW-0479">Metal-binding</keyword>
<dbReference type="RefSeq" id="WP_253647649.1">
    <property type="nucleotide sequence ID" value="NZ_BAAAMO010000002.1"/>
</dbReference>
<evidence type="ECO:0000256" key="5">
    <source>
        <dbReference type="ARBA" id="ARBA00022679"/>
    </source>
</evidence>
<keyword evidence="7" id="KW-0227">DNA damage</keyword>
<proteinExistence type="predicted"/>
<keyword evidence="9" id="KW-0805">Transcription regulation</keyword>
<evidence type="ECO:0000256" key="1">
    <source>
        <dbReference type="ARBA" id="ARBA00000086"/>
    </source>
</evidence>
<dbReference type="SMART" id="SM00342">
    <property type="entry name" value="HTH_ARAC"/>
    <property type="match status" value="1"/>
</dbReference>
<keyword evidence="10" id="KW-0238">DNA-binding</keyword>
<protein>
    <recommendedName>
        <fullName evidence="3">DNA-3-methyladenine glycosylase II</fullName>
        <ecNumber evidence="3">3.2.2.21</ecNumber>
    </recommendedName>
</protein>
<keyword evidence="5" id="KW-0808">Transferase</keyword>
<dbReference type="SMART" id="SM01009">
    <property type="entry name" value="AlkA_N"/>
    <property type="match status" value="1"/>
</dbReference>
<comment type="catalytic activity">
    <reaction evidence="1">
        <text>Hydrolysis of alkylated DNA, releasing 3-methyladenine, 3-methylguanine, 7-methylguanine and 7-methyladenine.</text>
        <dbReference type="EC" id="3.2.2.21"/>
    </reaction>
</comment>
<reference evidence="17" key="1">
    <citation type="journal article" date="2019" name="Int. J. Syst. Evol. Microbiol.">
        <title>The Global Catalogue of Microorganisms (GCM) 10K type strain sequencing project: providing services to taxonomists for standard genome sequencing and annotation.</title>
        <authorList>
            <consortium name="The Broad Institute Genomics Platform"/>
            <consortium name="The Broad Institute Genome Sequencing Center for Infectious Disease"/>
            <person name="Wu L."/>
            <person name="Ma J."/>
        </authorList>
    </citation>
    <scope>NUCLEOTIDE SEQUENCE [LARGE SCALE GENOMIC DNA]</scope>
    <source>
        <strain evidence="17">CCUG 50873</strain>
    </source>
</reference>
<keyword evidence="13" id="KW-0234">DNA repair</keyword>
<evidence type="ECO:0000256" key="2">
    <source>
        <dbReference type="ARBA" id="ARBA00001947"/>
    </source>
</evidence>
<dbReference type="PANTHER" id="PTHR43003">
    <property type="entry name" value="DNA-3-METHYLADENINE GLYCOSYLASE"/>
    <property type="match status" value="1"/>
</dbReference>
<dbReference type="SUPFAM" id="SSF57884">
    <property type="entry name" value="Ada DNA repair protein, N-terminal domain (N-Ada 10)"/>
    <property type="match status" value="1"/>
</dbReference>
<dbReference type="SUPFAM" id="SSF48150">
    <property type="entry name" value="DNA-glycosylase"/>
    <property type="match status" value="1"/>
</dbReference>
<dbReference type="InterPro" id="IPR037046">
    <property type="entry name" value="AlkA_N_sf"/>
</dbReference>
<dbReference type="InterPro" id="IPR051912">
    <property type="entry name" value="Alkylbase_DNA_Glycosylase/TA"/>
</dbReference>
<name>A0ABW3G439_9NOCA</name>
<dbReference type="Pfam" id="PF12833">
    <property type="entry name" value="HTH_18"/>
    <property type="match status" value="1"/>
</dbReference>